<dbReference type="SUPFAM" id="SSF55961">
    <property type="entry name" value="Bet v1-like"/>
    <property type="match status" value="1"/>
</dbReference>
<evidence type="ECO:0000313" key="2">
    <source>
        <dbReference type="Proteomes" id="UP000595894"/>
    </source>
</evidence>
<protein>
    <submittedName>
        <fullName evidence="1">SRPBCC family protein</fullName>
    </submittedName>
</protein>
<evidence type="ECO:0000313" key="1">
    <source>
        <dbReference type="EMBL" id="QQV77469.1"/>
    </source>
</evidence>
<dbReference type="EMBL" id="CP061035">
    <property type="protein sequence ID" value="QQV77469.1"/>
    <property type="molecule type" value="Genomic_DNA"/>
</dbReference>
<dbReference type="Proteomes" id="UP000595894">
    <property type="component" value="Chromosome"/>
</dbReference>
<accession>A0A974S4I6</accession>
<dbReference type="InterPro" id="IPR019587">
    <property type="entry name" value="Polyketide_cyclase/dehydratase"/>
</dbReference>
<dbReference type="RefSeq" id="WP_202093957.1">
    <property type="nucleotide sequence ID" value="NZ_CP061035.1"/>
</dbReference>
<proteinExistence type="predicted"/>
<organism evidence="1 2">
    <name type="scientific">Sphingomonas aliaeris</name>
    <dbReference type="NCBI Taxonomy" id="2759526"/>
    <lineage>
        <taxon>Bacteria</taxon>
        <taxon>Pseudomonadati</taxon>
        <taxon>Pseudomonadota</taxon>
        <taxon>Alphaproteobacteria</taxon>
        <taxon>Sphingomonadales</taxon>
        <taxon>Sphingomonadaceae</taxon>
        <taxon>Sphingomonas</taxon>
    </lineage>
</organism>
<dbReference type="KEGG" id="sari:H5J25_01175"/>
<dbReference type="InterPro" id="IPR023393">
    <property type="entry name" value="START-like_dom_sf"/>
</dbReference>
<dbReference type="Gene3D" id="3.30.530.20">
    <property type="match status" value="1"/>
</dbReference>
<keyword evidence="2" id="KW-1185">Reference proteome</keyword>
<name>A0A974S4I6_9SPHN</name>
<sequence>MTGGIVWPAGFNPSESPIHVVNRIETTTAPEIVWTRLVHATAWSATYANAQDVVIEGGGADLFADARFHWKTFGVSLDTRVVEFEPETRLAWFAQSTGVRAYHAWLITPLPDGGCTILTEETQHGWLARIARRLFPRRMEHWHQRWLEALAA</sequence>
<gene>
    <name evidence="1" type="ORF">H5J25_01175</name>
</gene>
<dbReference type="Pfam" id="PF10604">
    <property type="entry name" value="Polyketide_cyc2"/>
    <property type="match status" value="1"/>
</dbReference>
<reference evidence="2" key="1">
    <citation type="submission" date="2020-09" db="EMBL/GenBank/DDBJ databases">
        <title>Sphingomonas sp., a new species isolated from pork steak.</title>
        <authorList>
            <person name="Heidler von Heilborn D."/>
        </authorList>
    </citation>
    <scope>NUCLEOTIDE SEQUENCE [LARGE SCALE GENOMIC DNA]</scope>
</reference>
<dbReference type="AlphaFoldDB" id="A0A974S4I6"/>